<evidence type="ECO:0000313" key="3">
    <source>
        <dbReference type="Proteomes" id="UP000694416"/>
    </source>
</evidence>
<reference evidence="2" key="2">
    <citation type="submission" date="2025-09" db="UniProtKB">
        <authorList>
            <consortium name="Ensembl"/>
        </authorList>
    </citation>
    <scope>IDENTIFICATION</scope>
</reference>
<feature type="transmembrane region" description="Helical" evidence="1">
    <location>
        <begin position="34"/>
        <end position="62"/>
    </location>
</feature>
<organism evidence="2 3">
    <name type="scientific">Piliocolobus tephrosceles</name>
    <name type="common">Ugandan red Colobus</name>
    <dbReference type="NCBI Taxonomy" id="591936"/>
    <lineage>
        <taxon>Eukaryota</taxon>
        <taxon>Metazoa</taxon>
        <taxon>Chordata</taxon>
        <taxon>Craniata</taxon>
        <taxon>Vertebrata</taxon>
        <taxon>Euteleostomi</taxon>
        <taxon>Mammalia</taxon>
        <taxon>Eutheria</taxon>
        <taxon>Euarchontoglires</taxon>
        <taxon>Primates</taxon>
        <taxon>Haplorrhini</taxon>
        <taxon>Catarrhini</taxon>
        <taxon>Cercopithecidae</taxon>
        <taxon>Colobinae</taxon>
        <taxon>Piliocolobus</taxon>
    </lineage>
</organism>
<dbReference type="Ensembl" id="ENSPTET00000009178.1">
    <property type="protein sequence ID" value="ENSPTEP00000005972.1"/>
    <property type="gene ID" value="ENSPTEG00000006880.1"/>
</dbReference>
<dbReference type="Proteomes" id="UP000694416">
    <property type="component" value="Unplaced"/>
</dbReference>
<dbReference type="AlphaFoldDB" id="A0A8C9GMN0"/>
<name>A0A8C9GMN0_9PRIM</name>
<reference evidence="2" key="1">
    <citation type="submission" date="2025-08" db="UniProtKB">
        <authorList>
            <consortium name="Ensembl"/>
        </authorList>
    </citation>
    <scope>IDENTIFICATION</scope>
</reference>
<evidence type="ECO:0000313" key="2">
    <source>
        <dbReference type="Ensembl" id="ENSPTEP00000005972.1"/>
    </source>
</evidence>
<evidence type="ECO:0000256" key="1">
    <source>
        <dbReference type="SAM" id="Phobius"/>
    </source>
</evidence>
<proteinExistence type="predicted"/>
<keyword evidence="1" id="KW-0812">Transmembrane</keyword>
<protein>
    <submittedName>
        <fullName evidence="2">Uncharacterized protein</fullName>
    </submittedName>
</protein>
<keyword evidence="1" id="KW-0472">Membrane</keyword>
<accession>A0A8C9GMN0</accession>
<sequence length="99" mass="11650">MKIISDISIFVAENVDLLLESVQYCKRCVVKPRIYFGILLLHAVSCIINPTVFTGEILLCFFKKRKSWNWLECVNLKSKVLCNNVDWEPKYFNLCENWT</sequence>
<keyword evidence="3" id="KW-1185">Reference proteome</keyword>
<keyword evidence="1" id="KW-1133">Transmembrane helix</keyword>